<evidence type="ECO:0000313" key="3">
    <source>
        <dbReference type="Proteomes" id="UP001597176"/>
    </source>
</evidence>
<comment type="caution">
    <text evidence="2">The sequence shown here is derived from an EMBL/GenBank/DDBJ whole genome shotgun (WGS) entry which is preliminary data.</text>
</comment>
<dbReference type="Proteomes" id="UP001597176">
    <property type="component" value="Unassembled WGS sequence"/>
</dbReference>
<dbReference type="EC" id="2.3.-.-" evidence="2"/>
<dbReference type="PANTHER" id="PTHR43138">
    <property type="entry name" value="ACETYLTRANSFERASE, GNAT FAMILY"/>
    <property type="match status" value="1"/>
</dbReference>
<reference evidence="3" key="1">
    <citation type="journal article" date="2019" name="Int. J. Syst. Evol. Microbiol.">
        <title>The Global Catalogue of Microorganisms (GCM) 10K type strain sequencing project: providing services to taxonomists for standard genome sequencing and annotation.</title>
        <authorList>
            <consortium name="The Broad Institute Genomics Platform"/>
            <consortium name="The Broad Institute Genome Sequencing Center for Infectious Disease"/>
            <person name="Wu L."/>
            <person name="Ma J."/>
        </authorList>
    </citation>
    <scope>NUCLEOTIDE SEQUENCE [LARGE SCALE GENOMIC DNA]</scope>
    <source>
        <strain evidence="3">CCUG 56108</strain>
    </source>
</reference>
<dbReference type="PANTHER" id="PTHR43138:SF1">
    <property type="entry name" value="N-ACETYLTRANSFERASE ACA1"/>
    <property type="match status" value="1"/>
</dbReference>
<dbReference type="RefSeq" id="WP_238208685.1">
    <property type="nucleotide sequence ID" value="NZ_JBHTND010000024.1"/>
</dbReference>
<dbReference type="GO" id="GO:0016746">
    <property type="term" value="F:acyltransferase activity"/>
    <property type="evidence" value="ECO:0007669"/>
    <property type="project" value="UniProtKB-KW"/>
</dbReference>
<protein>
    <submittedName>
        <fullName evidence="2">GNAT family N-acetyltransferase</fullName>
        <ecNumber evidence="2">2.3.-.-</ecNumber>
    </submittedName>
</protein>
<keyword evidence="2" id="KW-0012">Acyltransferase</keyword>
<sequence length="170" mass="18302">MTAPLLVRPAEPGDADAVWSILEPVIRAGETYVLPRDGTRDSMLAYWFAPGNQVFVAVDEGRVLGTSMLKANQQGGGAHVANAGFMTHPAAAGRGVARAMGRHALETAARQGFRAMQFNFVVASNTRAVALWKSLGFRELARLPEAFRHPTLGLVDALVMHRTLDVVAPR</sequence>
<keyword evidence="3" id="KW-1185">Reference proteome</keyword>
<evidence type="ECO:0000259" key="1">
    <source>
        <dbReference type="PROSITE" id="PS51186"/>
    </source>
</evidence>
<dbReference type="Gene3D" id="3.40.630.30">
    <property type="match status" value="1"/>
</dbReference>
<dbReference type="PROSITE" id="PS51186">
    <property type="entry name" value="GNAT"/>
    <property type="match status" value="1"/>
</dbReference>
<organism evidence="2 3">
    <name type="scientific">Methylobacterium marchantiae</name>
    <dbReference type="NCBI Taxonomy" id="600331"/>
    <lineage>
        <taxon>Bacteria</taxon>
        <taxon>Pseudomonadati</taxon>
        <taxon>Pseudomonadota</taxon>
        <taxon>Alphaproteobacteria</taxon>
        <taxon>Hyphomicrobiales</taxon>
        <taxon>Methylobacteriaceae</taxon>
        <taxon>Methylobacterium</taxon>
    </lineage>
</organism>
<dbReference type="InterPro" id="IPR016181">
    <property type="entry name" value="Acyl_CoA_acyltransferase"/>
</dbReference>
<evidence type="ECO:0000313" key="2">
    <source>
        <dbReference type="EMBL" id="MFD1303127.1"/>
    </source>
</evidence>
<name>A0ABW3X0K6_9HYPH</name>
<accession>A0ABW3X0K6</accession>
<feature type="domain" description="N-acetyltransferase" evidence="1">
    <location>
        <begin position="5"/>
        <end position="165"/>
    </location>
</feature>
<proteinExistence type="predicted"/>
<dbReference type="Pfam" id="PF00583">
    <property type="entry name" value="Acetyltransf_1"/>
    <property type="match status" value="1"/>
</dbReference>
<dbReference type="SUPFAM" id="SSF55729">
    <property type="entry name" value="Acyl-CoA N-acyltransferases (Nat)"/>
    <property type="match status" value="1"/>
</dbReference>
<gene>
    <name evidence="2" type="ORF">ACFQ4G_16265</name>
</gene>
<dbReference type="InterPro" id="IPR000182">
    <property type="entry name" value="GNAT_dom"/>
</dbReference>
<dbReference type="EMBL" id="JBHTND010000024">
    <property type="protein sequence ID" value="MFD1303127.1"/>
    <property type="molecule type" value="Genomic_DNA"/>
</dbReference>
<keyword evidence="2" id="KW-0808">Transferase</keyword>
<dbReference type="InterPro" id="IPR052742">
    <property type="entry name" value="Mito_N-acetyltransferase"/>
</dbReference>